<name>A0ACC1M2I6_9FUNG</name>
<accession>A0ACC1M2I6</accession>
<sequence length="491" mass="53982">MARIDMGVFQPKEFVSRRITGDTQFMFQFYKPCIQYFKPSSLVSSHMSEAKLRQSLVRALHGCPLLFGQFNIHSDLSISLDYDPQDSNPPTLEFQRVSVGYAQLQAQNFAYSAATRYGLDIAIPDGTIRKRKSQELDSMLPLLMVKVSYLSDGGVALFSMTNHVAFDGNAMFSFIAHWAKCNRSLLGAQGAVVDLPSDLESYAESVVTNTGKPLVPGPVEISVDATRTPSEISVANSKSVASADGMQACVFAIPTRNLQQLKTRVEESVVVGAAAAAATNQQRVSSNSVLTAFIAQCVARANTESQVYETGSWTVFQALDMRRPLGLAQRGLGSPLILAECQATNTEITAGEGLEELARRVRKSVDKYSGEYCQAAMDWMNQSYVDLAQSGVVEPWRHFWFSALNTNRRAVGVSCMNRIPIYEADFGAGRPAMARSFNPRPNYVIVFPGPPTSSTGEYECLHMYVTLERPAMDALRSDPEWTKQCSLVSES</sequence>
<reference evidence="1" key="1">
    <citation type="submission" date="2022-07" db="EMBL/GenBank/DDBJ databases">
        <title>Phylogenomic reconstructions and comparative analyses of Kickxellomycotina fungi.</title>
        <authorList>
            <person name="Reynolds N.K."/>
            <person name="Stajich J.E."/>
            <person name="Barry K."/>
            <person name="Grigoriev I.V."/>
            <person name="Crous P."/>
            <person name="Smith M.E."/>
        </authorList>
    </citation>
    <scope>NUCLEOTIDE SEQUENCE</scope>
    <source>
        <strain evidence="1">CBS 190363</strain>
    </source>
</reference>
<proteinExistence type="predicted"/>
<evidence type="ECO:0000313" key="1">
    <source>
        <dbReference type="EMBL" id="KAJ2892622.1"/>
    </source>
</evidence>
<keyword evidence="2" id="KW-1185">Reference proteome</keyword>
<dbReference type="Proteomes" id="UP001139981">
    <property type="component" value="Unassembled WGS sequence"/>
</dbReference>
<comment type="caution">
    <text evidence="1">The sequence shown here is derived from an EMBL/GenBank/DDBJ whole genome shotgun (WGS) entry which is preliminary data.</text>
</comment>
<protein>
    <submittedName>
        <fullName evidence="1">Uncharacterized protein</fullName>
    </submittedName>
</protein>
<organism evidence="1 2">
    <name type="scientific">Coemansia aciculifera</name>
    <dbReference type="NCBI Taxonomy" id="417176"/>
    <lineage>
        <taxon>Eukaryota</taxon>
        <taxon>Fungi</taxon>
        <taxon>Fungi incertae sedis</taxon>
        <taxon>Zoopagomycota</taxon>
        <taxon>Kickxellomycotina</taxon>
        <taxon>Kickxellomycetes</taxon>
        <taxon>Kickxellales</taxon>
        <taxon>Kickxellaceae</taxon>
        <taxon>Coemansia</taxon>
    </lineage>
</organism>
<evidence type="ECO:0000313" key="2">
    <source>
        <dbReference type="Proteomes" id="UP001139981"/>
    </source>
</evidence>
<gene>
    <name evidence="1" type="ORF">IWW38_003150</name>
</gene>
<dbReference type="EMBL" id="JANBVB010000694">
    <property type="protein sequence ID" value="KAJ2892622.1"/>
    <property type="molecule type" value="Genomic_DNA"/>
</dbReference>